<proteinExistence type="predicted"/>
<dbReference type="EMBL" id="AVPS01000001">
    <property type="protein sequence ID" value="KGM52944.1"/>
    <property type="molecule type" value="Genomic_DNA"/>
</dbReference>
<feature type="compositionally biased region" description="Low complexity" evidence="1">
    <location>
        <begin position="38"/>
        <end position="53"/>
    </location>
</feature>
<evidence type="ECO:0000313" key="4">
    <source>
        <dbReference type="Proteomes" id="UP000030017"/>
    </source>
</evidence>
<comment type="caution">
    <text evidence="3">The sequence shown here is derived from an EMBL/GenBank/DDBJ whole genome shotgun (WGS) entry which is preliminary data.</text>
</comment>
<keyword evidence="4" id="KW-1185">Reference proteome</keyword>
<dbReference type="Proteomes" id="UP000030017">
    <property type="component" value="Unassembled WGS sequence"/>
</dbReference>
<dbReference type="RefSeq" id="WP_036191813.1">
    <property type="nucleotide sequence ID" value="NZ_AVPS01000001.1"/>
</dbReference>
<keyword evidence="2" id="KW-0732">Signal</keyword>
<dbReference type="STRING" id="1122185.N792_01565"/>
<feature type="signal peptide" evidence="2">
    <location>
        <begin position="1"/>
        <end position="27"/>
    </location>
</feature>
<evidence type="ECO:0000313" key="3">
    <source>
        <dbReference type="EMBL" id="KGM52944.1"/>
    </source>
</evidence>
<name>A0A0A0ER70_9GAMM</name>
<gene>
    <name evidence="3" type="ORF">N792_01565</name>
</gene>
<dbReference type="OrthoDB" id="6060328at2"/>
<dbReference type="PROSITE" id="PS51257">
    <property type="entry name" value="PROKAR_LIPOPROTEIN"/>
    <property type="match status" value="1"/>
</dbReference>
<organism evidence="3 4">
    <name type="scientific">Lysobacter concretionis Ko07 = DSM 16239</name>
    <dbReference type="NCBI Taxonomy" id="1122185"/>
    <lineage>
        <taxon>Bacteria</taxon>
        <taxon>Pseudomonadati</taxon>
        <taxon>Pseudomonadota</taxon>
        <taxon>Gammaproteobacteria</taxon>
        <taxon>Lysobacterales</taxon>
        <taxon>Lysobacteraceae</taxon>
        <taxon>Novilysobacter</taxon>
    </lineage>
</organism>
<evidence type="ECO:0008006" key="5">
    <source>
        <dbReference type="Google" id="ProtNLM"/>
    </source>
</evidence>
<evidence type="ECO:0000256" key="2">
    <source>
        <dbReference type="SAM" id="SignalP"/>
    </source>
</evidence>
<protein>
    <recommendedName>
        <fullName evidence="5">Lipoprotein</fullName>
    </recommendedName>
</protein>
<reference evidence="3 4" key="1">
    <citation type="submission" date="2013-08" db="EMBL/GenBank/DDBJ databases">
        <title>Genome sequencing of Lysobacter.</title>
        <authorList>
            <person name="Zhang S."/>
            <person name="Wang G."/>
        </authorList>
    </citation>
    <scope>NUCLEOTIDE SEQUENCE [LARGE SCALE GENOMIC DNA]</scope>
    <source>
        <strain evidence="3 4">Ko07</strain>
    </source>
</reference>
<dbReference type="eggNOG" id="ENOG5031J4B">
    <property type="taxonomic scope" value="Bacteria"/>
</dbReference>
<accession>A0A0A0ER70</accession>
<evidence type="ECO:0000256" key="1">
    <source>
        <dbReference type="SAM" id="MobiDB-lite"/>
    </source>
</evidence>
<dbReference type="AlphaFoldDB" id="A0A0A0ER70"/>
<feature type="chain" id="PRO_5001961696" description="Lipoprotein" evidence="2">
    <location>
        <begin position="28"/>
        <end position="158"/>
    </location>
</feature>
<feature type="region of interest" description="Disordered" evidence="1">
    <location>
        <begin position="36"/>
        <end position="63"/>
    </location>
</feature>
<sequence>MSKFLKLCSLSVTVTVTVTVTVAVLLAACGPDHGPGAGNPAAQSSAAAPVEQTVPPPPVEQKNPDVDFAVSPDTVPGCDETSALQARISWQVRNTAVEQVRVEVADPGQENWKVLSVAGRQGEVETGPWVLDGTRFRLVNATTDEQLAAHMMMGHPCN</sequence>